<dbReference type="GO" id="GO:0043565">
    <property type="term" value="F:sequence-specific DNA binding"/>
    <property type="evidence" value="ECO:0007669"/>
    <property type="project" value="InterPro"/>
</dbReference>
<dbReference type="PANTHER" id="PTHR46796:SF6">
    <property type="entry name" value="ARAC SUBFAMILY"/>
    <property type="match status" value="1"/>
</dbReference>
<gene>
    <name evidence="5" type="ORF">ADL29_39545</name>
</gene>
<keyword evidence="1" id="KW-0805">Transcription regulation</keyword>
<protein>
    <submittedName>
        <fullName evidence="5">AraC family transcriptional regulator</fullName>
    </submittedName>
</protein>
<dbReference type="PATRIC" id="fig|66876.3.peg.8678"/>
<dbReference type="SUPFAM" id="SSF46689">
    <property type="entry name" value="Homeodomain-like"/>
    <property type="match status" value="1"/>
</dbReference>
<dbReference type="Pfam" id="PF14525">
    <property type="entry name" value="AraC_binding_2"/>
    <property type="match status" value="1"/>
</dbReference>
<dbReference type="InterPro" id="IPR018060">
    <property type="entry name" value="HTH_AraC"/>
</dbReference>
<keyword evidence="6" id="KW-1185">Reference proteome</keyword>
<dbReference type="PANTHER" id="PTHR46796">
    <property type="entry name" value="HTH-TYPE TRANSCRIPTIONAL ACTIVATOR RHAS-RELATED"/>
    <property type="match status" value="1"/>
</dbReference>
<evidence type="ECO:0000256" key="1">
    <source>
        <dbReference type="ARBA" id="ARBA00023015"/>
    </source>
</evidence>
<dbReference type="SMART" id="SM00342">
    <property type="entry name" value="HTH_ARAC"/>
    <property type="match status" value="1"/>
</dbReference>
<evidence type="ECO:0000256" key="3">
    <source>
        <dbReference type="ARBA" id="ARBA00023163"/>
    </source>
</evidence>
<reference evidence="6" key="1">
    <citation type="submission" date="2015-07" db="EMBL/GenBank/DDBJ databases">
        <authorList>
            <person name="Ju K.-S."/>
            <person name="Doroghazi J.R."/>
            <person name="Metcalf W.W."/>
        </authorList>
    </citation>
    <scope>NUCLEOTIDE SEQUENCE [LARGE SCALE GENOMIC DNA]</scope>
    <source>
        <strain evidence="6">NRRL ISP-5002</strain>
    </source>
</reference>
<dbReference type="PROSITE" id="PS01124">
    <property type="entry name" value="HTH_ARAC_FAMILY_2"/>
    <property type="match status" value="1"/>
</dbReference>
<evidence type="ECO:0000259" key="4">
    <source>
        <dbReference type="PROSITE" id="PS01124"/>
    </source>
</evidence>
<keyword evidence="3" id="KW-0804">Transcription</keyword>
<name>A0A0N0GUK6_9ACTN</name>
<dbReference type="InterPro" id="IPR050204">
    <property type="entry name" value="AraC_XylS_family_regulators"/>
</dbReference>
<sequence length="331" mass="36333">METVFDSAELPAHDRIEAWVATTALALVTTEIRPLDPAAFTARLRSLSLGAVQLTEMSYAPLVSQRTPALIRQSDPEHYQVALVRSGHQGIEQARTRSLLGPGDIVLYDSSRPFDAMVDGSRAEKAAESVLLQFPKRLLPLPESKIAGLLGVRLPGTEGIGRLCAQFMTSLVEEHTSCTPRDTARLGHTALDLVTAVLAHHLDDETTAPAQSQPQVLFLRITSFIDRHLDAPGLGPATVASAHRISLRYLHRIFQQHGTSVRAYIKHQRLGRCRRDLADPHLRHLTVHAIAARWGFSRPADFSRAFRTAVGMPPSDYRALAQPAPAPPTCR</sequence>
<accession>A0A0N0GUK6</accession>
<dbReference type="AlphaFoldDB" id="A0A0N0GUK6"/>
<keyword evidence="2" id="KW-0238">DNA-binding</keyword>
<dbReference type="Proteomes" id="UP000037982">
    <property type="component" value="Unassembled WGS sequence"/>
</dbReference>
<dbReference type="Gene3D" id="1.10.10.60">
    <property type="entry name" value="Homeodomain-like"/>
    <property type="match status" value="1"/>
</dbReference>
<feature type="domain" description="HTH araC/xylS-type" evidence="4">
    <location>
        <begin position="219"/>
        <end position="320"/>
    </location>
</feature>
<evidence type="ECO:0000256" key="2">
    <source>
        <dbReference type="ARBA" id="ARBA00023125"/>
    </source>
</evidence>
<evidence type="ECO:0000313" key="6">
    <source>
        <dbReference type="Proteomes" id="UP000037982"/>
    </source>
</evidence>
<dbReference type="GO" id="GO:0003700">
    <property type="term" value="F:DNA-binding transcription factor activity"/>
    <property type="evidence" value="ECO:0007669"/>
    <property type="project" value="InterPro"/>
</dbReference>
<dbReference type="EMBL" id="LGKG01000207">
    <property type="protein sequence ID" value="KPC58521.1"/>
    <property type="molecule type" value="Genomic_DNA"/>
</dbReference>
<dbReference type="Pfam" id="PF12833">
    <property type="entry name" value="HTH_18"/>
    <property type="match status" value="1"/>
</dbReference>
<dbReference type="InterPro" id="IPR009057">
    <property type="entry name" value="Homeodomain-like_sf"/>
</dbReference>
<comment type="caution">
    <text evidence="5">The sequence shown here is derived from an EMBL/GenBank/DDBJ whole genome shotgun (WGS) entry which is preliminary data.</text>
</comment>
<organism evidence="5 6">
    <name type="scientific">Streptomyces chattanoogensis</name>
    <dbReference type="NCBI Taxonomy" id="66876"/>
    <lineage>
        <taxon>Bacteria</taxon>
        <taxon>Bacillati</taxon>
        <taxon>Actinomycetota</taxon>
        <taxon>Actinomycetes</taxon>
        <taxon>Kitasatosporales</taxon>
        <taxon>Streptomycetaceae</taxon>
        <taxon>Streptomyces</taxon>
    </lineage>
</organism>
<proteinExistence type="predicted"/>
<evidence type="ECO:0000313" key="5">
    <source>
        <dbReference type="EMBL" id="KPC58521.1"/>
    </source>
</evidence>
<dbReference type="InterPro" id="IPR035418">
    <property type="entry name" value="AraC-bd_2"/>
</dbReference>